<evidence type="ECO:0000256" key="4">
    <source>
        <dbReference type="ARBA" id="ARBA00022989"/>
    </source>
</evidence>
<evidence type="ECO:0000313" key="8">
    <source>
        <dbReference type="Proteomes" id="UP000228531"/>
    </source>
</evidence>
<keyword evidence="4 6" id="KW-1133">Transmembrane helix</keyword>
<dbReference type="PANTHER" id="PTHR30250">
    <property type="entry name" value="PST FAMILY PREDICTED COLANIC ACID TRANSPORTER"/>
    <property type="match status" value="1"/>
</dbReference>
<feature type="transmembrane region" description="Helical" evidence="6">
    <location>
        <begin position="364"/>
        <end position="381"/>
    </location>
</feature>
<dbReference type="EMBL" id="PGTY01000003">
    <property type="protein sequence ID" value="PJI85114.1"/>
    <property type="molecule type" value="Genomic_DNA"/>
</dbReference>
<accession>A0A2M8W2G6</accession>
<feature type="transmembrane region" description="Helical" evidence="6">
    <location>
        <begin position="176"/>
        <end position="197"/>
    </location>
</feature>
<dbReference type="OrthoDB" id="7857108at2"/>
<name>A0A2M8W2G6_9RHOB</name>
<feature type="transmembrane region" description="Helical" evidence="6">
    <location>
        <begin position="27"/>
        <end position="50"/>
    </location>
</feature>
<dbReference type="Proteomes" id="UP000228531">
    <property type="component" value="Unassembled WGS sequence"/>
</dbReference>
<evidence type="ECO:0000256" key="3">
    <source>
        <dbReference type="ARBA" id="ARBA00022692"/>
    </source>
</evidence>
<dbReference type="GO" id="GO:0005886">
    <property type="term" value="C:plasma membrane"/>
    <property type="evidence" value="ECO:0007669"/>
    <property type="project" value="UniProtKB-SubCell"/>
</dbReference>
<reference evidence="7 8" key="1">
    <citation type="submission" date="2017-11" db="EMBL/GenBank/DDBJ databases">
        <title>Genomic Encyclopedia of Archaeal and Bacterial Type Strains, Phase II (KMG-II): From Individual Species to Whole Genera.</title>
        <authorList>
            <person name="Goeker M."/>
        </authorList>
    </citation>
    <scope>NUCLEOTIDE SEQUENCE [LARGE SCALE GENOMIC DNA]</scope>
    <source>
        <strain evidence="7 8">DSM 29128</strain>
    </source>
</reference>
<feature type="transmembrane region" description="Helical" evidence="6">
    <location>
        <begin position="387"/>
        <end position="406"/>
    </location>
</feature>
<feature type="transmembrane region" description="Helical" evidence="6">
    <location>
        <begin position="56"/>
        <end position="81"/>
    </location>
</feature>
<keyword evidence="8" id="KW-1185">Reference proteome</keyword>
<dbReference type="PANTHER" id="PTHR30250:SF11">
    <property type="entry name" value="O-ANTIGEN TRANSPORTER-RELATED"/>
    <property type="match status" value="1"/>
</dbReference>
<dbReference type="InterPro" id="IPR050833">
    <property type="entry name" value="Poly_Biosynth_Transport"/>
</dbReference>
<feature type="transmembrane region" description="Helical" evidence="6">
    <location>
        <begin position="295"/>
        <end position="317"/>
    </location>
</feature>
<proteinExistence type="predicted"/>
<feature type="transmembrane region" description="Helical" evidence="6">
    <location>
        <begin position="218"/>
        <end position="242"/>
    </location>
</feature>
<protein>
    <submittedName>
        <fullName evidence="7">O-antigen/teichoic acid export membrane protein</fullName>
    </submittedName>
</protein>
<organism evidence="7 8">
    <name type="scientific">Yoonia maricola</name>
    <dbReference type="NCBI Taxonomy" id="420999"/>
    <lineage>
        <taxon>Bacteria</taxon>
        <taxon>Pseudomonadati</taxon>
        <taxon>Pseudomonadota</taxon>
        <taxon>Alphaproteobacteria</taxon>
        <taxon>Rhodobacterales</taxon>
        <taxon>Paracoccaceae</taxon>
        <taxon>Yoonia</taxon>
    </lineage>
</organism>
<feature type="transmembrane region" description="Helical" evidence="6">
    <location>
        <begin position="118"/>
        <end position="140"/>
    </location>
</feature>
<comment type="caution">
    <text evidence="7">The sequence shown here is derived from an EMBL/GenBank/DDBJ whole genome shotgun (WGS) entry which is preliminary data.</text>
</comment>
<keyword evidence="5 6" id="KW-0472">Membrane</keyword>
<comment type="subcellular location">
    <subcellularLocation>
        <location evidence="1">Cell membrane</location>
        <topology evidence="1">Multi-pass membrane protein</topology>
    </subcellularLocation>
</comment>
<feature type="transmembrane region" description="Helical" evidence="6">
    <location>
        <begin position="93"/>
        <end position="112"/>
    </location>
</feature>
<gene>
    <name evidence="7" type="ORF">BC777_3110</name>
</gene>
<keyword evidence="3 6" id="KW-0812">Transmembrane</keyword>
<sequence length="429" mass="45037">MAHADGYRVMSGSKFANLVKQTAVHTIGLRTAVVAVNFAIMLGLAGLLGFEAFGRLAALWGAALVAGTVLSLGGPVILLRLLTDGKGMRARDICKIALIYPAFLALVMYGIATALWPLWPWAAIFSAGFAANALACLASAMRALGSVQASMALRDAGPQVALGLAGLFGFDAAADLIVATAALSMSLLTLAGLYWVCRHRGFFVMLTTKARPYWSMSLWASSVLGMVVAQIDLIIGGAVISAEQLGVYAVLRRVANLVALPVTVATWVSAPSVSAAHGADDTKALARASADGSKIAMLPGLALFGVGVLAMPLLPLVLAQHVEAGVRMIFAILLLGALGQVVFASSFTVATLCGVPRYAMAARLGMVVMYLLWFAWWGPALTVTMNAVGYIGALTLGGAALWWVVWRQLGVDTSGFVLLRTRRWVWKTS</sequence>
<evidence type="ECO:0000256" key="5">
    <source>
        <dbReference type="ARBA" id="ARBA00023136"/>
    </source>
</evidence>
<feature type="transmembrane region" description="Helical" evidence="6">
    <location>
        <begin position="329"/>
        <end position="352"/>
    </location>
</feature>
<dbReference type="AlphaFoldDB" id="A0A2M8W2G6"/>
<evidence type="ECO:0000256" key="2">
    <source>
        <dbReference type="ARBA" id="ARBA00022475"/>
    </source>
</evidence>
<keyword evidence="2" id="KW-1003">Cell membrane</keyword>
<evidence type="ECO:0000313" key="7">
    <source>
        <dbReference type="EMBL" id="PJI85114.1"/>
    </source>
</evidence>
<feature type="transmembrane region" description="Helical" evidence="6">
    <location>
        <begin position="254"/>
        <end position="274"/>
    </location>
</feature>
<evidence type="ECO:0000256" key="6">
    <source>
        <dbReference type="SAM" id="Phobius"/>
    </source>
</evidence>
<evidence type="ECO:0000256" key="1">
    <source>
        <dbReference type="ARBA" id="ARBA00004651"/>
    </source>
</evidence>